<reference evidence="1" key="1">
    <citation type="submission" date="2021-02" db="EMBL/GenBank/DDBJ databases">
        <authorList>
            <person name="Cremers G."/>
            <person name="Picone N."/>
        </authorList>
    </citation>
    <scope>NUCLEOTIDE SEQUENCE</scope>
    <source>
        <strain evidence="1">PQ17</strain>
    </source>
</reference>
<dbReference type="EMBL" id="CAJNOB010000001">
    <property type="protein sequence ID" value="CAF0689829.1"/>
    <property type="molecule type" value="Genomic_DNA"/>
</dbReference>
<dbReference type="Proteomes" id="UP000663859">
    <property type="component" value="Unassembled WGS sequence"/>
</dbReference>
<protein>
    <submittedName>
        <fullName evidence="1">Uncharacterized protein</fullName>
    </submittedName>
</protein>
<gene>
    <name evidence="1" type="ORF">MPNT_10388</name>
</gene>
<keyword evidence="2" id="KW-1185">Reference proteome</keyword>
<evidence type="ECO:0000313" key="1">
    <source>
        <dbReference type="EMBL" id="CAF0689829.1"/>
    </source>
</evidence>
<name>A0A8J2BJR4_9BACT</name>
<dbReference type="AlphaFoldDB" id="A0A8J2BJR4"/>
<comment type="caution">
    <text evidence="1">The sequence shown here is derived from an EMBL/GenBank/DDBJ whole genome shotgun (WGS) entry which is preliminary data.</text>
</comment>
<sequence>MWLSIRGSEGGSDFQLLKGYLQMTPLVRWVRLGRLTNRAWTRQQASAESLSFLLFRNPLAKFHEKRLKAGWAFRKSVKGSLQRSESFPCSDPCCGPVR</sequence>
<evidence type="ECO:0000313" key="2">
    <source>
        <dbReference type="Proteomes" id="UP000663859"/>
    </source>
</evidence>
<organism evidence="1 2">
    <name type="scientific">Candidatus Methylacidithermus pantelleriae</name>
    <dbReference type="NCBI Taxonomy" id="2744239"/>
    <lineage>
        <taxon>Bacteria</taxon>
        <taxon>Pseudomonadati</taxon>
        <taxon>Verrucomicrobiota</taxon>
        <taxon>Methylacidiphilae</taxon>
        <taxon>Methylacidiphilales</taxon>
        <taxon>Methylacidiphilaceae</taxon>
        <taxon>Candidatus Methylacidithermus</taxon>
    </lineage>
</organism>
<accession>A0A8J2BJR4</accession>
<proteinExistence type="predicted"/>